<gene>
    <name evidence="2" type="ORF">BULFYP32_00165</name>
</gene>
<dbReference type="EMBL" id="CACRTC010000045">
    <property type="protein sequence ID" value="VYT46345.1"/>
    <property type="molecule type" value="Genomic_DNA"/>
</dbReference>
<protein>
    <submittedName>
        <fullName evidence="2">Type III restriction enzyme, res subunit</fullName>
    </submittedName>
</protein>
<dbReference type="GO" id="GO:0005829">
    <property type="term" value="C:cytosol"/>
    <property type="evidence" value="ECO:0007669"/>
    <property type="project" value="TreeGrafter"/>
</dbReference>
<feature type="domain" description="Helicase ATP-binding" evidence="1">
    <location>
        <begin position="58"/>
        <end position="292"/>
    </location>
</feature>
<accession>A0A6N2WWR2</accession>
<dbReference type="InterPro" id="IPR027417">
    <property type="entry name" value="P-loop_NTPase"/>
</dbReference>
<dbReference type="GO" id="GO:0003677">
    <property type="term" value="F:DNA binding"/>
    <property type="evidence" value="ECO:0007669"/>
    <property type="project" value="InterPro"/>
</dbReference>
<dbReference type="InterPro" id="IPR045572">
    <property type="entry name" value="RE_endonuc_C"/>
</dbReference>
<dbReference type="GO" id="GO:0015668">
    <property type="term" value="F:type III site-specific deoxyribonuclease activity"/>
    <property type="evidence" value="ECO:0007669"/>
    <property type="project" value="InterPro"/>
</dbReference>
<dbReference type="PANTHER" id="PTHR47396:SF1">
    <property type="entry name" value="ATP-DEPENDENT HELICASE IRC3-RELATED"/>
    <property type="match status" value="1"/>
</dbReference>
<dbReference type="PANTHER" id="PTHR47396">
    <property type="entry name" value="TYPE I RESTRICTION ENZYME ECOKI R PROTEIN"/>
    <property type="match status" value="1"/>
</dbReference>
<organism evidence="2">
    <name type="scientific">Bacteroides uniformis</name>
    <dbReference type="NCBI Taxonomy" id="820"/>
    <lineage>
        <taxon>Bacteria</taxon>
        <taxon>Pseudomonadati</taxon>
        <taxon>Bacteroidota</taxon>
        <taxon>Bacteroidia</taxon>
        <taxon>Bacteroidales</taxon>
        <taxon>Bacteroidaceae</taxon>
        <taxon>Bacteroides</taxon>
    </lineage>
</organism>
<dbReference type="InterPro" id="IPR014001">
    <property type="entry name" value="Helicase_ATP-bd"/>
</dbReference>
<dbReference type="InterPro" id="IPR006935">
    <property type="entry name" value="Helicase/UvrB_N"/>
</dbReference>
<evidence type="ECO:0000313" key="2">
    <source>
        <dbReference type="EMBL" id="VYT46345.1"/>
    </source>
</evidence>
<dbReference type="GO" id="GO:0005524">
    <property type="term" value="F:ATP binding"/>
    <property type="evidence" value="ECO:0007669"/>
    <property type="project" value="InterPro"/>
</dbReference>
<dbReference type="Gene3D" id="3.40.50.300">
    <property type="entry name" value="P-loop containing nucleotide triphosphate hydrolases"/>
    <property type="match status" value="2"/>
</dbReference>
<dbReference type="InterPro" id="IPR050742">
    <property type="entry name" value="Helicase_Restrict-Modif_Enz"/>
</dbReference>
<dbReference type="SMART" id="SM00487">
    <property type="entry name" value="DEXDc"/>
    <property type="match status" value="1"/>
</dbReference>
<reference evidence="2" key="1">
    <citation type="submission" date="2019-11" db="EMBL/GenBank/DDBJ databases">
        <authorList>
            <person name="Feng L."/>
        </authorList>
    </citation>
    <scope>NUCLEOTIDE SEQUENCE</scope>
    <source>
        <strain evidence="2">BuniformisLFYP32</strain>
    </source>
</reference>
<dbReference type="Pfam" id="PF04851">
    <property type="entry name" value="ResIII"/>
    <property type="match status" value="1"/>
</dbReference>
<proteinExistence type="predicted"/>
<dbReference type="RefSeq" id="WP_349059934.1">
    <property type="nucleotide sequence ID" value="NZ_CACRTC010000045.1"/>
</dbReference>
<dbReference type="Pfam" id="PF19778">
    <property type="entry name" value="RE_endonuc"/>
    <property type="match status" value="1"/>
</dbReference>
<sequence>MAKKLTLKFKNQQFQTDAARAVTDVFRGQRNQSMVEFTHDMGRSSDGSQDLFDVVGFRNQPLTVPAGQILENIRQIQMAAQLRPSETIDTADLRLTIEMETGTGKTYTYIKTMYELNKLYGWSKFIIVVPSIAIREGVCRSFEIMSEHFAAEYGKRIQSFIYDSKQLTKIDQFASDSNMHVMIINTQAFAARGEDARRIYMKLDAFRSRKPIDVIAATKPILIIDEPQSVLGADKKNATREKLKEFKPLFTLLYSATHRADDIVNMVYRLDAMDAYNKKLVKKISVKGINQHGSTATNGYLYLESIELSKGNPRARIGFDKKGVSGVKQVTQLVSDGFDIYQQSGRLEEYANDYRIESIDGYNRCIRLLNNTVLYEGDMIGRVNDIYVRRHQIRETILSHINKERQLFKMGIKCLSLFFIDHVDNYRIYNQGGGTSKGQFAEIFEEEYHNIMGALQLQTDDSQEYIDYLKRWKAEEVHNGYFSRDKKGHFVQPSKTELKNESSNDTSAYDLIMKDKEKLLSFDEPTRFIFSHSALKEGWDNPNVFQICTLKDSDNQTKKRQEVGRGMRLCVNSQGERQDETVLHGRVFEVNELTVIASESYDDFAKKLQTEIADAVGDRPIKVQPTLFVDMVVTNANGEQKRLDELEASFLFSALVTHGYVNRQGQLTQQFHDHKQQGTLDFGEDYNEYKADIVKRLDAVFNPNAVKPDNARQTREAKFDSQKFERKEFQELWRKINHQTYYTVNFKTEDLIQRAVIELDNHLRVSEINIQVTTGTLNEIKNKQELTEGIAMKVTGTDTHAVKELVNENVKYDLIGKLVEATGLTRRVIVTILQKISPNTFYMFKANPEEFIIKAGNIINQCKAIAVIEHVAYHKLDKTFNSDIFSTSALKGKLGVNAMESQKSLYDLVVVDSQGIEMNFAQALEHQNEVIVYTKLPGGFYINTPAGHYNPDWAIVFKEGTDIKHVYFVAETKGYSDDEVLDYRSAESVKIECARRHFATISNSTVTYKVVNSYADLRNVITK</sequence>
<evidence type="ECO:0000259" key="1">
    <source>
        <dbReference type="SMART" id="SM00487"/>
    </source>
</evidence>
<name>A0A6N2WWR2_BACUN</name>
<dbReference type="SUPFAM" id="SSF52540">
    <property type="entry name" value="P-loop containing nucleoside triphosphate hydrolases"/>
    <property type="match status" value="1"/>
</dbReference>
<dbReference type="AlphaFoldDB" id="A0A6N2WWR2"/>